<dbReference type="GO" id="GO:0005634">
    <property type="term" value="C:nucleus"/>
    <property type="evidence" value="ECO:0007669"/>
    <property type="project" value="TreeGrafter"/>
</dbReference>
<dbReference type="Pfam" id="PF04938">
    <property type="entry name" value="SIP1"/>
    <property type="match status" value="1"/>
</dbReference>
<protein>
    <recommendedName>
        <fullName evidence="5">Gem-associated protein 2</fullName>
    </recommendedName>
</protein>
<evidence type="ECO:0008006" key="5">
    <source>
        <dbReference type="Google" id="ProtNLM"/>
    </source>
</evidence>
<dbReference type="OrthoDB" id="428895at2759"/>
<dbReference type="PANTHER" id="PTHR12794:SF0">
    <property type="entry name" value="GEM-ASSOCIATED PROTEIN 2"/>
    <property type="match status" value="1"/>
</dbReference>
<comment type="caution">
    <text evidence="3">The sequence shown here is derived from an EMBL/GenBank/DDBJ whole genome shotgun (WGS) entry which is preliminary data.</text>
</comment>
<evidence type="ECO:0000313" key="4">
    <source>
        <dbReference type="Proteomes" id="UP000825935"/>
    </source>
</evidence>
<gene>
    <name evidence="3" type="ORF">KP509_11G071900</name>
</gene>
<reference evidence="3" key="1">
    <citation type="submission" date="2021-08" db="EMBL/GenBank/DDBJ databases">
        <title>WGS assembly of Ceratopteris richardii.</title>
        <authorList>
            <person name="Marchant D.B."/>
            <person name="Chen G."/>
            <person name="Jenkins J."/>
            <person name="Shu S."/>
            <person name="Leebens-Mack J."/>
            <person name="Grimwood J."/>
            <person name="Schmutz J."/>
            <person name="Soltis P."/>
            <person name="Soltis D."/>
            <person name="Chen Z.-H."/>
        </authorList>
    </citation>
    <scope>NUCLEOTIDE SEQUENCE</scope>
    <source>
        <strain evidence="3">Whitten #5841</strain>
        <tissue evidence="3">Leaf</tissue>
    </source>
</reference>
<dbReference type="PANTHER" id="PTHR12794">
    <property type="entry name" value="GEMIN2"/>
    <property type="match status" value="1"/>
</dbReference>
<dbReference type="OMA" id="ASKHWED"/>
<organism evidence="3 4">
    <name type="scientific">Ceratopteris richardii</name>
    <name type="common">Triangle waterfern</name>
    <dbReference type="NCBI Taxonomy" id="49495"/>
    <lineage>
        <taxon>Eukaryota</taxon>
        <taxon>Viridiplantae</taxon>
        <taxon>Streptophyta</taxon>
        <taxon>Embryophyta</taxon>
        <taxon>Tracheophyta</taxon>
        <taxon>Polypodiopsida</taxon>
        <taxon>Polypodiidae</taxon>
        <taxon>Polypodiales</taxon>
        <taxon>Pteridineae</taxon>
        <taxon>Pteridaceae</taxon>
        <taxon>Parkerioideae</taxon>
        <taxon>Ceratopteris</taxon>
    </lineage>
</organism>
<name>A0A8T2TVU7_CERRI</name>
<accession>A0A8T2TVU7</accession>
<proteinExistence type="inferred from homology"/>
<evidence type="ECO:0000256" key="2">
    <source>
        <dbReference type="SAM" id="MobiDB-lite"/>
    </source>
</evidence>
<evidence type="ECO:0000256" key="1">
    <source>
        <dbReference type="ARBA" id="ARBA00025758"/>
    </source>
</evidence>
<dbReference type="GO" id="GO:0000387">
    <property type="term" value="P:spliceosomal snRNP assembly"/>
    <property type="evidence" value="ECO:0007669"/>
    <property type="project" value="InterPro"/>
</dbReference>
<sequence length="365" mass="41263">MKPLRYSKQELLKWREAGDEEGSWHSIASSVPKELLGQTTPSDGTGRRRRKKRSEKQHALEAGDKVANPIALSWVMDVEILSCHESVDHIEDEGDAYDESDDDEFSLQPLAFVVDGEPDFTSGSPQDGFEYLRRVMWEAAQCPKVKVAKIGKKQLIAEQTRYMPVIAPIPTCFSHLLPSKEWVHAFLEDFSALRLSISKIPIHNNCTEDLPSVRNESVWQHLCFGQGMNTFCDGSSDEQNDIMADDACAQKLCSPCGNVNSPCLKFLLRLDENSRATLLRYHVEWLKEQSQLGHHRAMWLFALAAAVDYPLDDQTCAAFRDLLRKCAEFRAVKSEVDEELYMINILITIAGEFFGQAEQFSTLNA</sequence>
<evidence type="ECO:0000313" key="3">
    <source>
        <dbReference type="EMBL" id="KAH7425796.1"/>
    </source>
</evidence>
<keyword evidence="4" id="KW-1185">Reference proteome</keyword>
<feature type="region of interest" description="Disordered" evidence="2">
    <location>
        <begin position="17"/>
        <end position="62"/>
    </location>
</feature>
<dbReference type="Proteomes" id="UP000825935">
    <property type="component" value="Chromosome 11"/>
</dbReference>
<comment type="similarity">
    <text evidence="1">Belongs to the gemin-2 family.</text>
</comment>
<dbReference type="Gene3D" id="1.20.58.1070">
    <property type="match status" value="1"/>
</dbReference>
<dbReference type="InterPro" id="IPR035426">
    <property type="entry name" value="Gemin2/Brr1"/>
</dbReference>
<dbReference type="GO" id="GO:0032797">
    <property type="term" value="C:SMN complex"/>
    <property type="evidence" value="ECO:0007669"/>
    <property type="project" value="TreeGrafter"/>
</dbReference>
<dbReference type="AlphaFoldDB" id="A0A8T2TVU7"/>
<dbReference type="EMBL" id="CM035416">
    <property type="protein sequence ID" value="KAH7425796.1"/>
    <property type="molecule type" value="Genomic_DNA"/>
</dbReference>